<dbReference type="GO" id="GO:0009313">
    <property type="term" value="P:oligosaccharide catabolic process"/>
    <property type="evidence" value="ECO:0007669"/>
    <property type="project" value="TreeGrafter"/>
</dbReference>
<evidence type="ECO:0000259" key="3">
    <source>
        <dbReference type="SMART" id="SM00642"/>
    </source>
</evidence>
<dbReference type="Gene3D" id="3.20.20.80">
    <property type="entry name" value="Glycosidases"/>
    <property type="match status" value="2"/>
</dbReference>
<dbReference type="KEGG" id="mik:FOE78_09890"/>
<dbReference type="EMBL" id="CP041692">
    <property type="protein sequence ID" value="QDP96172.1"/>
    <property type="molecule type" value="Genomic_DNA"/>
</dbReference>
<feature type="domain" description="Glycosyl hydrolase family 13 catalytic" evidence="3">
    <location>
        <begin position="30"/>
        <end position="442"/>
    </location>
</feature>
<keyword evidence="5" id="KW-1185">Reference proteome</keyword>
<proteinExistence type="inferred from homology"/>
<dbReference type="SMART" id="SM00642">
    <property type="entry name" value="Aamy"/>
    <property type="match status" value="1"/>
</dbReference>
<sequence length="563" mass="63115">MTTTQPVQDVTNTDPNGPDADWWRQAVVYQIYPRSFADANGDGIGDLQGIISRIDYLERLGIDAVWLSPFYPSALADGGYDVDDYRDIDPRIGTLPEFDAMVERLHAAGIKLIIDIVPNHSSNRHAWFEQAVAAGPGSPERDRYIFRDGRGADGELPPSDWQSIFGGPAWTRVPDGQWYLHLFAPEQPDWNWQNEDVRTDFLATLKFWGDRGVDGFRIDVAHALTKDLPDELPSRADLEDGTSFPEGAHPIWDRDEVHEIYAEWRRLFNSYAPPLAAVAEAWVPAHRRIRYAHPESLGQAFNFDLLQAPWDADRFRTIITENLDLARQSGASSTWVFSNHDVVRHVTRFGLIAQNDAEDPWSPSAGREWLRAGGPADGVDLEVGLKRARAATLMALALPGSAYLYQGEELGLSEVAEIPDDQRQDPTFFRTGGEDVGRDGCRVPLPWTVDGPSYGFGPGPSHLPQPEWFGRYAVQLQSDQPGSTLELYRRAMELRHRLQGAEELEWLDAEDQVLAFRRPGGWVSITNFGDIPVPLPDGELLIITERTDRDLPAYAGAWVKTPE</sequence>
<dbReference type="AlphaFoldDB" id="A0A516PYE3"/>
<dbReference type="InterPro" id="IPR006047">
    <property type="entry name" value="GH13_cat_dom"/>
</dbReference>
<dbReference type="OrthoDB" id="9043248at2"/>
<dbReference type="PANTHER" id="PTHR10357">
    <property type="entry name" value="ALPHA-AMYLASE FAMILY MEMBER"/>
    <property type="match status" value="1"/>
</dbReference>
<dbReference type="Gene3D" id="3.90.400.10">
    <property type="entry name" value="Oligo-1,6-glucosidase, Domain 2"/>
    <property type="match status" value="1"/>
</dbReference>
<dbReference type="InterPro" id="IPR045857">
    <property type="entry name" value="O16G_dom_2"/>
</dbReference>
<dbReference type="CDD" id="cd11332">
    <property type="entry name" value="AmyAc_OligoGlu_TS"/>
    <property type="match status" value="1"/>
</dbReference>
<dbReference type="GO" id="GO:0004556">
    <property type="term" value="F:alpha-amylase activity"/>
    <property type="evidence" value="ECO:0007669"/>
    <property type="project" value="TreeGrafter"/>
</dbReference>
<dbReference type="Proteomes" id="UP000319263">
    <property type="component" value="Chromosome"/>
</dbReference>
<evidence type="ECO:0000313" key="4">
    <source>
        <dbReference type="EMBL" id="QDP96172.1"/>
    </source>
</evidence>
<dbReference type="SUPFAM" id="SSF51445">
    <property type="entry name" value="(Trans)glycosidases"/>
    <property type="match status" value="1"/>
</dbReference>
<evidence type="ECO:0000313" key="5">
    <source>
        <dbReference type="Proteomes" id="UP000319263"/>
    </source>
</evidence>
<gene>
    <name evidence="4" type="ORF">FOE78_09890</name>
</gene>
<keyword evidence="4" id="KW-0378">Hydrolase</keyword>
<dbReference type="FunFam" id="3.90.400.10:FF:000001">
    <property type="entry name" value="Maltase A3, isoform A"/>
    <property type="match status" value="1"/>
</dbReference>
<protein>
    <submittedName>
        <fullName evidence="4">Glycoside hydrolase family 13 protein</fullName>
    </submittedName>
</protein>
<name>A0A516PYE3_9ACTN</name>
<keyword evidence="2" id="KW-0325">Glycoprotein</keyword>
<dbReference type="RefSeq" id="WP_143986138.1">
    <property type="nucleotide sequence ID" value="NZ_CP041692.1"/>
</dbReference>
<accession>A0A516PYE3</accession>
<comment type="similarity">
    <text evidence="1">Belongs to the glycosyl hydrolase 13 family.</text>
</comment>
<dbReference type="Pfam" id="PF00128">
    <property type="entry name" value="Alpha-amylase"/>
    <property type="match status" value="2"/>
</dbReference>
<organism evidence="4 5">
    <name type="scientific">Microlunatus elymi</name>
    <dbReference type="NCBI Taxonomy" id="2596828"/>
    <lineage>
        <taxon>Bacteria</taxon>
        <taxon>Bacillati</taxon>
        <taxon>Actinomycetota</taxon>
        <taxon>Actinomycetes</taxon>
        <taxon>Propionibacteriales</taxon>
        <taxon>Propionibacteriaceae</taxon>
        <taxon>Microlunatus</taxon>
    </lineage>
</organism>
<dbReference type="InterPro" id="IPR017853">
    <property type="entry name" value="GH"/>
</dbReference>
<dbReference type="PANTHER" id="PTHR10357:SF179">
    <property type="entry name" value="NEUTRAL AND BASIC AMINO ACID TRANSPORT PROTEIN RBAT"/>
    <property type="match status" value="1"/>
</dbReference>
<evidence type="ECO:0000256" key="1">
    <source>
        <dbReference type="ARBA" id="ARBA00008061"/>
    </source>
</evidence>
<evidence type="ECO:0000256" key="2">
    <source>
        <dbReference type="ARBA" id="ARBA00023180"/>
    </source>
</evidence>
<reference evidence="4 5" key="1">
    <citation type="submission" date="2019-07" db="EMBL/GenBank/DDBJ databases">
        <title>Microlunatus dokdonensis sp. nov. isolated from the rhizospheric soil of the wild plant Elymus tsukushiensis.</title>
        <authorList>
            <person name="Ghim S.-Y."/>
            <person name="Hwang Y.-J."/>
            <person name="Son J.-S."/>
            <person name="Shin J.-H."/>
        </authorList>
    </citation>
    <scope>NUCLEOTIDE SEQUENCE [LARGE SCALE GENOMIC DNA]</scope>
    <source>
        <strain evidence="4 5">KUDC0627</strain>
    </source>
</reference>